<keyword evidence="2" id="KW-0812">Transmembrane</keyword>
<evidence type="ECO:0000313" key="4">
    <source>
        <dbReference type="EMBL" id="GAQ90257.1"/>
    </source>
</evidence>
<feature type="region of interest" description="Disordered" evidence="1">
    <location>
        <begin position="273"/>
        <end position="299"/>
    </location>
</feature>
<evidence type="ECO:0000259" key="3">
    <source>
        <dbReference type="Pfam" id="PF24867"/>
    </source>
</evidence>
<feature type="transmembrane region" description="Helical" evidence="2">
    <location>
        <begin position="108"/>
        <end position="130"/>
    </location>
</feature>
<dbReference type="OrthoDB" id="2020376at2759"/>
<dbReference type="Proteomes" id="UP000054558">
    <property type="component" value="Unassembled WGS sequence"/>
</dbReference>
<sequence>MSGASLAAGDTIEDEKYGNIRADEKPAKEGTFMDMLVKPLRTPLTLIHTQLICFSAVLVASGAVPIPTLLFPLLATLYIVLMAVLIFTPVDSKRPPAKLFDGDKRFEIYTVFETIIALILPVGYILGAFVRGDSKAVAAAAPHMYLLSSQILTENLAKAMGSHISLPIRALVPVLYNSARLPSLMNWAREAFRRVPVAIGTDHLHKMEKLAKMTVLGGRLRDAGWAWFGRGLAALNLVFWTANLFFFLVPLFVPRAMKAHFLAESEAGAKPSVVLPKQLHEQEKAQERMMSPEDKAKAA</sequence>
<dbReference type="OMA" id="ERDDESH"/>
<dbReference type="PANTHER" id="PTHR33829:SF2">
    <property type="entry name" value="OS04G0386700 PROTEIN"/>
    <property type="match status" value="1"/>
</dbReference>
<organism evidence="4 5">
    <name type="scientific">Klebsormidium nitens</name>
    <name type="common">Green alga</name>
    <name type="synonym">Ulothrix nitens</name>
    <dbReference type="NCBI Taxonomy" id="105231"/>
    <lineage>
        <taxon>Eukaryota</taxon>
        <taxon>Viridiplantae</taxon>
        <taxon>Streptophyta</taxon>
        <taxon>Klebsormidiophyceae</taxon>
        <taxon>Klebsormidiales</taxon>
        <taxon>Klebsormidiaceae</taxon>
        <taxon>Klebsormidium</taxon>
    </lineage>
</organism>
<dbReference type="AlphaFoldDB" id="A0A1Y1INR5"/>
<proteinExistence type="predicted"/>
<dbReference type="PANTHER" id="PTHR33829">
    <property type="entry name" value="OSJNBA0044M19.10 PROTEIN"/>
    <property type="match status" value="1"/>
</dbReference>
<evidence type="ECO:0000256" key="2">
    <source>
        <dbReference type="SAM" id="Phobius"/>
    </source>
</evidence>
<keyword evidence="2" id="KW-0472">Membrane</keyword>
<evidence type="ECO:0000313" key="5">
    <source>
        <dbReference type="Proteomes" id="UP000054558"/>
    </source>
</evidence>
<feature type="transmembrane region" description="Helical" evidence="2">
    <location>
        <begin position="232"/>
        <end position="253"/>
    </location>
</feature>
<feature type="compositionally biased region" description="Basic and acidic residues" evidence="1">
    <location>
        <begin position="278"/>
        <end position="299"/>
    </location>
</feature>
<accession>A0A1Y1INR5</accession>
<dbReference type="EMBL" id="DF237568">
    <property type="protein sequence ID" value="GAQ90257.1"/>
    <property type="molecule type" value="Genomic_DNA"/>
</dbReference>
<evidence type="ECO:0000256" key="1">
    <source>
        <dbReference type="SAM" id="MobiDB-lite"/>
    </source>
</evidence>
<feature type="transmembrane region" description="Helical" evidence="2">
    <location>
        <begin position="69"/>
        <end position="87"/>
    </location>
</feature>
<feature type="domain" description="DUF7733" evidence="3">
    <location>
        <begin position="47"/>
        <end position="261"/>
    </location>
</feature>
<dbReference type="InterPro" id="IPR056635">
    <property type="entry name" value="DUF7733"/>
</dbReference>
<protein>
    <recommendedName>
        <fullName evidence="3">DUF7733 domain-containing protein</fullName>
    </recommendedName>
</protein>
<name>A0A1Y1INR5_KLENI</name>
<feature type="transmembrane region" description="Helical" evidence="2">
    <location>
        <begin position="43"/>
        <end position="63"/>
    </location>
</feature>
<keyword evidence="2" id="KW-1133">Transmembrane helix</keyword>
<gene>
    <name evidence="4" type="ORF">KFL_006190070</name>
</gene>
<reference evidence="4 5" key="1">
    <citation type="journal article" date="2014" name="Nat. Commun.">
        <title>Klebsormidium flaccidum genome reveals primary factors for plant terrestrial adaptation.</title>
        <authorList>
            <person name="Hori K."/>
            <person name="Maruyama F."/>
            <person name="Fujisawa T."/>
            <person name="Togashi T."/>
            <person name="Yamamoto N."/>
            <person name="Seo M."/>
            <person name="Sato S."/>
            <person name="Yamada T."/>
            <person name="Mori H."/>
            <person name="Tajima N."/>
            <person name="Moriyama T."/>
            <person name="Ikeuchi M."/>
            <person name="Watanabe M."/>
            <person name="Wada H."/>
            <person name="Kobayashi K."/>
            <person name="Saito M."/>
            <person name="Masuda T."/>
            <person name="Sasaki-Sekimoto Y."/>
            <person name="Mashiguchi K."/>
            <person name="Awai K."/>
            <person name="Shimojima M."/>
            <person name="Masuda S."/>
            <person name="Iwai M."/>
            <person name="Nobusawa T."/>
            <person name="Narise T."/>
            <person name="Kondo S."/>
            <person name="Saito H."/>
            <person name="Sato R."/>
            <person name="Murakawa M."/>
            <person name="Ihara Y."/>
            <person name="Oshima-Yamada Y."/>
            <person name="Ohtaka K."/>
            <person name="Satoh M."/>
            <person name="Sonobe K."/>
            <person name="Ishii M."/>
            <person name="Ohtani R."/>
            <person name="Kanamori-Sato M."/>
            <person name="Honoki R."/>
            <person name="Miyazaki D."/>
            <person name="Mochizuki H."/>
            <person name="Umetsu J."/>
            <person name="Higashi K."/>
            <person name="Shibata D."/>
            <person name="Kamiya Y."/>
            <person name="Sato N."/>
            <person name="Nakamura Y."/>
            <person name="Tabata S."/>
            <person name="Ida S."/>
            <person name="Kurokawa K."/>
            <person name="Ohta H."/>
        </authorList>
    </citation>
    <scope>NUCLEOTIDE SEQUENCE [LARGE SCALE GENOMIC DNA]</scope>
    <source>
        <strain evidence="4 5">NIES-2285</strain>
    </source>
</reference>
<keyword evidence="5" id="KW-1185">Reference proteome</keyword>
<dbReference type="Pfam" id="PF24867">
    <property type="entry name" value="DUF7733"/>
    <property type="match status" value="1"/>
</dbReference>